<evidence type="ECO:0000313" key="2">
    <source>
        <dbReference type="Proteomes" id="UP000218022"/>
    </source>
</evidence>
<accession>A0A2A4ES49</accession>
<proteinExistence type="predicted"/>
<comment type="caution">
    <text evidence="1">The sequence shown here is derived from an EMBL/GenBank/DDBJ whole genome shotgun (WGS) entry which is preliminary data.</text>
</comment>
<gene>
    <name evidence="1" type="ORF">BWP39_26590</name>
</gene>
<evidence type="ECO:0000313" key="1">
    <source>
        <dbReference type="EMBL" id="PCE23250.1"/>
    </source>
</evidence>
<name>A0A2A4ES49_9BURK</name>
<reference evidence="1 2" key="1">
    <citation type="submission" date="2017-01" db="EMBL/GenBank/DDBJ databases">
        <title>Whole-Genome Shotgun Sequencing of Two beta-Proteobacterial Species in Search of the Bulgecin Biosynthetic Cluster.</title>
        <authorList>
            <person name="Horsman M.E."/>
            <person name="Marous D.R."/>
            <person name="Li R."/>
            <person name="Oliver R.A."/>
            <person name="Byun B."/>
            <person name="Emrich S.J."/>
            <person name="Boggess B."/>
            <person name="Townsend C.A."/>
            <person name="Mobashery S."/>
        </authorList>
    </citation>
    <scope>NUCLEOTIDE SEQUENCE [LARGE SCALE GENOMIC DNA]</scope>
    <source>
        <strain evidence="1 2">ATCC 31363</strain>
    </source>
</reference>
<organism evidence="1 2">
    <name type="scientific">Paraburkholderia acidicola</name>
    <dbReference type="NCBI Taxonomy" id="1912599"/>
    <lineage>
        <taxon>Bacteria</taxon>
        <taxon>Pseudomonadati</taxon>
        <taxon>Pseudomonadota</taxon>
        <taxon>Betaproteobacteria</taxon>
        <taxon>Burkholderiales</taxon>
        <taxon>Burkholderiaceae</taxon>
        <taxon>Paraburkholderia</taxon>
    </lineage>
</organism>
<dbReference type="AlphaFoldDB" id="A0A2A4ES49"/>
<protein>
    <submittedName>
        <fullName evidence="1">Uncharacterized protein</fullName>
    </submittedName>
</protein>
<dbReference type="EMBL" id="MTZV01000006">
    <property type="protein sequence ID" value="PCE23250.1"/>
    <property type="molecule type" value="Genomic_DNA"/>
</dbReference>
<sequence length="102" mass="10500">MVVPPVKTLLPVNVSVPVPCLVKLPVPAIDPLNTPSLALPTTSLSAPRLTSPEPINVPTVCVPLPAERSSVVPDARSTVPVLVRLAPAPNASVPELTNVPPV</sequence>
<dbReference type="Proteomes" id="UP000218022">
    <property type="component" value="Unassembled WGS sequence"/>
</dbReference>